<comment type="caution">
    <text evidence="1">The sequence shown here is derived from an EMBL/GenBank/DDBJ whole genome shotgun (WGS) entry which is preliminary data.</text>
</comment>
<reference evidence="1" key="1">
    <citation type="submission" date="2023-05" db="EMBL/GenBank/DDBJ databases">
        <authorList>
            <person name="Zhang X."/>
        </authorList>
    </citation>
    <scope>NUCLEOTIDE SEQUENCE</scope>
    <source>
        <strain evidence="1">YF14B1</strain>
    </source>
</reference>
<organism evidence="1 2">
    <name type="scientific">Xanthocytophaga flava</name>
    <dbReference type="NCBI Taxonomy" id="3048013"/>
    <lineage>
        <taxon>Bacteria</taxon>
        <taxon>Pseudomonadati</taxon>
        <taxon>Bacteroidota</taxon>
        <taxon>Cytophagia</taxon>
        <taxon>Cytophagales</taxon>
        <taxon>Rhodocytophagaceae</taxon>
        <taxon>Xanthocytophaga</taxon>
    </lineage>
</organism>
<dbReference type="AlphaFoldDB" id="A0AAE3UC62"/>
<evidence type="ECO:0000313" key="1">
    <source>
        <dbReference type="EMBL" id="MDJ1485148.1"/>
    </source>
</evidence>
<protein>
    <submittedName>
        <fullName evidence="1">Uncharacterized protein</fullName>
    </submittedName>
</protein>
<dbReference type="RefSeq" id="WP_313987303.1">
    <property type="nucleotide sequence ID" value="NZ_JASJOS010000018.1"/>
</dbReference>
<proteinExistence type="predicted"/>
<name>A0AAE3UC62_9BACT</name>
<dbReference type="EMBL" id="JASJOS010000018">
    <property type="protein sequence ID" value="MDJ1485148.1"/>
    <property type="molecule type" value="Genomic_DNA"/>
</dbReference>
<accession>A0AAE3UC62</accession>
<sequence>MKYTLHSIFCFISFFSITQISVHAQDYNPKQAGSYMTYISQQHREITKDFLSYTSAVGHGKSARKIENRRKELIKTVAEARQKVSSMPAYEGDKTLRDSTANYYLITSHILNEDYGKIVNLEDVAEQSYDAMEAYLLAQDLASEKIEQANDRLQLTEKLFAKDHNVQLVDTKDELSEKAAKAGKITDYHRVVYLIFFKSYKQEMYLSEAIQKKDINAIEQSKNTLLKYSQEGIEKLKATPALFSDNTLENGCRQALQFYIQECNTQIPVMTDFYLKEENFDKIRKAFEAKREKERTKDDVAQYNKAVQDMNKGINDFNSATTQLNNGRKKAIEGWNNASSKFLDVHTPKYR</sequence>
<evidence type="ECO:0000313" key="2">
    <source>
        <dbReference type="Proteomes" id="UP001241110"/>
    </source>
</evidence>
<gene>
    <name evidence="1" type="ORF">QNI16_31910</name>
</gene>
<dbReference type="Proteomes" id="UP001241110">
    <property type="component" value="Unassembled WGS sequence"/>
</dbReference>